<comment type="caution">
    <text evidence="2">The sequence shown here is derived from an EMBL/GenBank/DDBJ whole genome shotgun (WGS) entry which is preliminary data.</text>
</comment>
<dbReference type="InterPro" id="IPR011051">
    <property type="entry name" value="RmlC_Cupin_sf"/>
</dbReference>
<dbReference type="Pfam" id="PF07883">
    <property type="entry name" value="Cupin_2"/>
    <property type="match status" value="1"/>
</dbReference>
<dbReference type="PANTHER" id="PTHR36440:SF1">
    <property type="entry name" value="PUTATIVE (AFU_ORTHOLOGUE AFUA_8G07350)-RELATED"/>
    <property type="match status" value="1"/>
</dbReference>
<evidence type="ECO:0000259" key="1">
    <source>
        <dbReference type="Pfam" id="PF07883"/>
    </source>
</evidence>
<keyword evidence="3" id="KW-1185">Reference proteome</keyword>
<gene>
    <name evidence="2" type="ORF">BJY22_004047</name>
</gene>
<sequence length="144" mass="15359">MTFDRGIIVRPAAGETLRVLLDSSGSDDALSVVEMTLQVGSGGPPLHLHPTHAEGFYVLAGELTVQLGDEITTGGPGTWACAPKNTPHTLANLGDEDVRLLCLFAPAGFERRFQRMLADPTTAEAMARTEAEHQTQLLGPPLTR</sequence>
<dbReference type="GO" id="GO:0051213">
    <property type="term" value="F:dioxygenase activity"/>
    <property type="evidence" value="ECO:0007669"/>
    <property type="project" value="UniProtKB-KW"/>
</dbReference>
<dbReference type="SUPFAM" id="SSF51182">
    <property type="entry name" value="RmlC-like cupins"/>
    <property type="match status" value="1"/>
</dbReference>
<organism evidence="2 3">
    <name type="scientific">Kribbella shirazensis</name>
    <dbReference type="NCBI Taxonomy" id="1105143"/>
    <lineage>
        <taxon>Bacteria</taxon>
        <taxon>Bacillati</taxon>
        <taxon>Actinomycetota</taxon>
        <taxon>Actinomycetes</taxon>
        <taxon>Propionibacteriales</taxon>
        <taxon>Kribbellaceae</taxon>
        <taxon>Kribbella</taxon>
    </lineage>
</organism>
<keyword evidence="2" id="KW-0223">Dioxygenase</keyword>
<keyword evidence="2" id="KW-0560">Oxidoreductase</keyword>
<evidence type="ECO:0000313" key="2">
    <source>
        <dbReference type="EMBL" id="NIK58330.1"/>
    </source>
</evidence>
<evidence type="ECO:0000313" key="3">
    <source>
        <dbReference type="Proteomes" id="UP000555407"/>
    </source>
</evidence>
<protein>
    <submittedName>
        <fullName evidence="2">Quercetin dioxygenase-like cupin family protein</fullName>
    </submittedName>
</protein>
<dbReference type="InterPro" id="IPR013096">
    <property type="entry name" value="Cupin_2"/>
</dbReference>
<name>A0A7X5VBU5_9ACTN</name>
<dbReference type="InterPro" id="IPR014710">
    <property type="entry name" value="RmlC-like_jellyroll"/>
</dbReference>
<dbReference type="PANTHER" id="PTHR36440">
    <property type="entry name" value="PUTATIVE (AFU_ORTHOLOGUE AFUA_8G07350)-RELATED"/>
    <property type="match status" value="1"/>
</dbReference>
<accession>A0A7X5VBU5</accession>
<dbReference type="Proteomes" id="UP000555407">
    <property type="component" value="Unassembled WGS sequence"/>
</dbReference>
<dbReference type="Gene3D" id="2.60.120.10">
    <property type="entry name" value="Jelly Rolls"/>
    <property type="match status" value="1"/>
</dbReference>
<dbReference type="InterPro" id="IPR053146">
    <property type="entry name" value="QDO-like"/>
</dbReference>
<dbReference type="AlphaFoldDB" id="A0A7X5VBU5"/>
<dbReference type="EMBL" id="JAASRO010000001">
    <property type="protein sequence ID" value="NIK58330.1"/>
    <property type="molecule type" value="Genomic_DNA"/>
</dbReference>
<dbReference type="RefSeq" id="WP_167209029.1">
    <property type="nucleotide sequence ID" value="NZ_JAASRO010000001.1"/>
</dbReference>
<reference evidence="2 3" key="1">
    <citation type="submission" date="2020-03" db="EMBL/GenBank/DDBJ databases">
        <title>Sequencing the genomes of 1000 actinobacteria strains.</title>
        <authorList>
            <person name="Klenk H.-P."/>
        </authorList>
    </citation>
    <scope>NUCLEOTIDE SEQUENCE [LARGE SCALE GENOMIC DNA]</scope>
    <source>
        <strain evidence="2 3">DSM 45490</strain>
    </source>
</reference>
<feature type="domain" description="Cupin type-2" evidence="1">
    <location>
        <begin position="34"/>
        <end position="104"/>
    </location>
</feature>
<proteinExistence type="predicted"/>